<dbReference type="SUPFAM" id="SSF82829">
    <property type="entry name" value="MesJ substrate recognition domain-like"/>
    <property type="match status" value="1"/>
</dbReference>
<organism evidence="10 11">
    <name type="scientific">Radiobacillus deserti</name>
    <dbReference type="NCBI Taxonomy" id="2594883"/>
    <lineage>
        <taxon>Bacteria</taxon>
        <taxon>Bacillati</taxon>
        <taxon>Bacillota</taxon>
        <taxon>Bacilli</taxon>
        <taxon>Bacillales</taxon>
        <taxon>Bacillaceae</taxon>
        <taxon>Radiobacillus</taxon>
    </lineage>
</organism>
<dbReference type="GO" id="GO:0005737">
    <property type="term" value="C:cytoplasm"/>
    <property type="evidence" value="ECO:0007669"/>
    <property type="project" value="UniProtKB-SubCell"/>
</dbReference>
<comment type="function">
    <text evidence="8">Ligates lysine onto the cytidine present at position 34 of the AUA codon-specific tRNA(Ile) that contains the anticodon CAU, in an ATP-dependent manner. Cytidine is converted to lysidine, thus changing the amino acid specificity of the tRNA from methionine to isoleucine.</text>
</comment>
<accession>A0A516KBS3</accession>
<evidence type="ECO:0000256" key="8">
    <source>
        <dbReference type="HAMAP-Rule" id="MF_01161"/>
    </source>
</evidence>
<dbReference type="NCBIfam" id="TIGR02433">
    <property type="entry name" value="lysidine_TilS_C"/>
    <property type="match status" value="1"/>
</dbReference>
<dbReference type="InterPro" id="IPR012094">
    <property type="entry name" value="tRNA_Ile_lys_synt"/>
</dbReference>
<evidence type="ECO:0000256" key="2">
    <source>
        <dbReference type="ARBA" id="ARBA00022490"/>
    </source>
</evidence>
<protein>
    <recommendedName>
        <fullName evidence="8">tRNA(Ile)-lysidine synthase</fullName>
        <ecNumber evidence="8">6.3.4.19</ecNumber>
    </recommendedName>
    <alternativeName>
        <fullName evidence="8">tRNA(Ile)-2-lysyl-cytidine synthase</fullName>
    </alternativeName>
    <alternativeName>
        <fullName evidence="8">tRNA(Ile)-lysidine synthetase</fullName>
    </alternativeName>
</protein>
<dbReference type="NCBIfam" id="TIGR02432">
    <property type="entry name" value="lysidine_TilS_N"/>
    <property type="match status" value="1"/>
</dbReference>
<dbReference type="Gene3D" id="3.30.465.60">
    <property type="match status" value="1"/>
</dbReference>
<comment type="similarity">
    <text evidence="8">Belongs to the tRNA(Ile)-lysidine synthase family.</text>
</comment>
<comment type="catalytic activity">
    <reaction evidence="7 8">
        <text>cytidine(34) in tRNA(Ile2) + L-lysine + ATP = lysidine(34) in tRNA(Ile2) + AMP + diphosphate + H(+)</text>
        <dbReference type="Rhea" id="RHEA:43744"/>
        <dbReference type="Rhea" id="RHEA-COMP:10625"/>
        <dbReference type="Rhea" id="RHEA-COMP:10670"/>
        <dbReference type="ChEBI" id="CHEBI:15378"/>
        <dbReference type="ChEBI" id="CHEBI:30616"/>
        <dbReference type="ChEBI" id="CHEBI:32551"/>
        <dbReference type="ChEBI" id="CHEBI:33019"/>
        <dbReference type="ChEBI" id="CHEBI:82748"/>
        <dbReference type="ChEBI" id="CHEBI:83665"/>
        <dbReference type="ChEBI" id="CHEBI:456215"/>
        <dbReference type="EC" id="6.3.4.19"/>
    </reaction>
</comment>
<dbReference type="Proteomes" id="UP000315215">
    <property type="component" value="Chromosome"/>
</dbReference>
<evidence type="ECO:0000256" key="7">
    <source>
        <dbReference type="ARBA" id="ARBA00048539"/>
    </source>
</evidence>
<dbReference type="InterPro" id="IPR014729">
    <property type="entry name" value="Rossmann-like_a/b/a_fold"/>
</dbReference>
<keyword evidence="11" id="KW-1185">Reference proteome</keyword>
<dbReference type="KEGG" id="aqt:FN924_00465"/>
<comment type="subcellular location">
    <subcellularLocation>
        <location evidence="1 8">Cytoplasm</location>
    </subcellularLocation>
</comment>
<dbReference type="AlphaFoldDB" id="A0A516KBS3"/>
<dbReference type="Pfam" id="PF11734">
    <property type="entry name" value="TilS_C"/>
    <property type="match status" value="1"/>
</dbReference>
<dbReference type="PANTHER" id="PTHR43033">
    <property type="entry name" value="TRNA(ILE)-LYSIDINE SYNTHASE-RELATED"/>
    <property type="match status" value="1"/>
</dbReference>
<dbReference type="InterPro" id="IPR011063">
    <property type="entry name" value="TilS/TtcA_N"/>
</dbReference>
<evidence type="ECO:0000256" key="3">
    <source>
        <dbReference type="ARBA" id="ARBA00022598"/>
    </source>
</evidence>
<dbReference type="PANTHER" id="PTHR43033:SF1">
    <property type="entry name" value="TRNA(ILE)-LYSIDINE SYNTHASE-RELATED"/>
    <property type="match status" value="1"/>
</dbReference>
<dbReference type="Pfam" id="PF01171">
    <property type="entry name" value="ATP_bind_3"/>
    <property type="match status" value="1"/>
</dbReference>
<dbReference type="OrthoDB" id="9807403at2"/>
<gene>
    <name evidence="8 10" type="primary">tilS</name>
    <name evidence="10" type="ORF">FN924_00465</name>
</gene>
<keyword evidence="6 8" id="KW-0067">ATP-binding</keyword>
<evidence type="ECO:0000256" key="5">
    <source>
        <dbReference type="ARBA" id="ARBA00022741"/>
    </source>
</evidence>
<feature type="binding site" evidence="8">
    <location>
        <begin position="26"/>
        <end position="31"/>
    </location>
    <ligand>
        <name>ATP</name>
        <dbReference type="ChEBI" id="CHEBI:30616"/>
    </ligand>
</feature>
<dbReference type="Gene3D" id="3.40.50.620">
    <property type="entry name" value="HUPs"/>
    <property type="match status" value="1"/>
</dbReference>
<keyword evidence="2 8" id="KW-0963">Cytoplasm</keyword>
<evidence type="ECO:0000256" key="1">
    <source>
        <dbReference type="ARBA" id="ARBA00004496"/>
    </source>
</evidence>
<dbReference type="EMBL" id="CP041666">
    <property type="protein sequence ID" value="QDP38844.1"/>
    <property type="molecule type" value="Genomic_DNA"/>
</dbReference>
<dbReference type="InterPro" id="IPR012796">
    <property type="entry name" value="Lysidine-tRNA-synth_C"/>
</dbReference>
<dbReference type="SUPFAM" id="SSF56037">
    <property type="entry name" value="PheT/TilS domain"/>
    <property type="match status" value="1"/>
</dbReference>
<dbReference type="SUPFAM" id="SSF52402">
    <property type="entry name" value="Adenine nucleotide alpha hydrolases-like"/>
    <property type="match status" value="1"/>
</dbReference>
<dbReference type="InterPro" id="IPR012795">
    <property type="entry name" value="tRNA_Ile_lys_synt_N"/>
</dbReference>
<reference evidence="10 11" key="1">
    <citation type="submission" date="2019-07" db="EMBL/GenBank/DDBJ databases">
        <authorList>
            <person name="Li J."/>
        </authorList>
    </citation>
    <scope>NUCLEOTIDE SEQUENCE [LARGE SCALE GENOMIC DNA]</scope>
    <source>
        <strain evidence="10 11">TKL69</strain>
    </source>
</reference>
<dbReference type="GO" id="GO:0032267">
    <property type="term" value="F:tRNA(Ile)-lysidine synthase activity"/>
    <property type="evidence" value="ECO:0007669"/>
    <property type="project" value="UniProtKB-EC"/>
</dbReference>
<evidence type="ECO:0000256" key="6">
    <source>
        <dbReference type="ARBA" id="ARBA00022840"/>
    </source>
</evidence>
<dbReference type="GO" id="GO:0005524">
    <property type="term" value="F:ATP binding"/>
    <property type="evidence" value="ECO:0007669"/>
    <property type="project" value="UniProtKB-UniRule"/>
</dbReference>
<dbReference type="CDD" id="cd01992">
    <property type="entry name" value="TilS_N"/>
    <property type="match status" value="1"/>
</dbReference>
<feature type="domain" description="Lysidine-tRNA(Ile) synthetase C-terminal" evidence="9">
    <location>
        <begin position="385"/>
        <end position="459"/>
    </location>
</feature>
<evidence type="ECO:0000256" key="4">
    <source>
        <dbReference type="ARBA" id="ARBA00022694"/>
    </source>
</evidence>
<dbReference type="HAMAP" id="MF_01161">
    <property type="entry name" value="tRNA_Ile_lys_synt"/>
    <property type="match status" value="1"/>
</dbReference>
<sequence length="467" mass="54038">MRRVVESFVKKHQLLHKGATVLIGVSGGPDSMALLHLLKALEETWQLRLVALSVDHGLRGEQSKQDVAYVREVCQKWHIEFNETSVDVHTYKGKEGKGTQLAARELRYDYFQKQMEVWDADYLALGHHGDDQVETVLMRLAQRADPASLTGIPMKRPFAGGWIIRPFLCVDKEDIETYCQRNHIEPRRDPSNEEDVYTRNYLRIHVLPFLKRINPSVSDTIHKLTERVAQDDQYMNGEAKKVVSKTAFFEKEPLCCTVYIEKMREFPIALQRSAYHLILNYLYRSVPKDLSYIQEDQLIKLMDNKPNKTIHLPNDLVVEKSYDKMIFSFQSQDKKEQKSYSFHFQIPGEVFLPNGSMMKGKIVGKAIPEGNDTFVCHLDSITFPLYIRTRKPGDRMRIKGLNGSRKLKDIFIDEKIPLAERDIWPVVTDAKGTVLWLPGLRKSSLERVDDSLSTEYLQLEYVRNSSM</sequence>
<dbReference type="RefSeq" id="WP_143891597.1">
    <property type="nucleotide sequence ID" value="NZ_CP041666.1"/>
</dbReference>
<keyword evidence="5 8" id="KW-0547">Nucleotide-binding</keyword>
<dbReference type="GO" id="GO:0006400">
    <property type="term" value="P:tRNA modification"/>
    <property type="evidence" value="ECO:0007669"/>
    <property type="project" value="UniProtKB-UniRule"/>
</dbReference>
<comment type="domain">
    <text evidence="8">The N-terminal region contains the highly conserved SGGXDS motif, predicted to be a P-loop motif involved in ATP binding.</text>
</comment>
<name>A0A516KBS3_9BACI</name>
<proteinExistence type="inferred from homology"/>
<keyword evidence="4 8" id="KW-0819">tRNA processing</keyword>
<dbReference type="EC" id="6.3.4.19" evidence="8"/>
<evidence type="ECO:0000313" key="11">
    <source>
        <dbReference type="Proteomes" id="UP000315215"/>
    </source>
</evidence>
<keyword evidence="3 8" id="KW-0436">Ligase</keyword>
<dbReference type="SMART" id="SM00977">
    <property type="entry name" value="TilS_C"/>
    <property type="match status" value="1"/>
</dbReference>
<evidence type="ECO:0000259" key="9">
    <source>
        <dbReference type="SMART" id="SM00977"/>
    </source>
</evidence>
<evidence type="ECO:0000313" key="10">
    <source>
        <dbReference type="EMBL" id="QDP38844.1"/>
    </source>
</evidence>